<dbReference type="InterPro" id="IPR006597">
    <property type="entry name" value="Sel1-like"/>
</dbReference>
<evidence type="ECO:0000313" key="2">
    <source>
        <dbReference type="Proteomes" id="UP000245020"/>
    </source>
</evidence>
<dbReference type="AlphaFoldDB" id="A0A2U2ACW7"/>
<protein>
    <recommendedName>
        <fullName evidence="3">Sel1 repeat family protein</fullName>
    </recommendedName>
</protein>
<dbReference type="InterPro" id="IPR052945">
    <property type="entry name" value="Mitotic_Regulator"/>
</dbReference>
<reference evidence="2" key="1">
    <citation type="submission" date="2018-05" db="EMBL/GenBank/DDBJ databases">
        <title>Ignatzschineria dubaiensis sp. nov., isolated from necrotic foot tissues of dromedaries (Camelus dromedarius) and associated maggots in Dubai, United Arab Emirates.</title>
        <authorList>
            <person name="Tsang C.C."/>
            <person name="Tang J.Y.M."/>
            <person name="Fong J.Y.H."/>
            <person name="Kinne J."/>
            <person name="Lee H.H."/>
            <person name="Joseph M."/>
            <person name="Jose S."/>
            <person name="Schuster R.K."/>
            <person name="Tang Y."/>
            <person name="Sivakumar S."/>
            <person name="Chen J.H.K."/>
            <person name="Teng J.L.L."/>
            <person name="Lau S.K.P."/>
            <person name="Wernery U."/>
            <person name="Woo P.C.Y."/>
        </authorList>
    </citation>
    <scope>NUCLEOTIDE SEQUENCE [LARGE SCALE GENOMIC DNA]</scope>
    <source>
        <strain evidence="2">KCTC 22644</strain>
    </source>
</reference>
<dbReference type="EMBL" id="QEWQ01000006">
    <property type="protein sequence ID" value="PWD80493.1"/>
    <property type="molecule type" value="Genomic_DNA"/>
</dbReference>
<gene>
    <name evidence="1" type="ORF">DC083_09315</name>
</gene>
<dbReference type="Gene3D" id="1.25.40.10">
    <property type="entry name" value="Tetratricopeptide repeat domain"/>
    <property type="match status" value="3"/>
</dbReference>
<evidence type="ECO:0008006" key="3">
    <source>
        <dbReference type="Google" id="ProtNLM"/>
    </source>
</evidence>
<keyword evidence="2" id="KW-1185">Reference proteome</keyword>
<dbReference type="PANTHER" id="PTHR43628:SF1">
    <property type="entry name" value="CHITIN SYNTHASE REGULATORY FACTOR 2-RELATED"/>
    <property type="match status" value="1"/>
</dbReference>
<name>A0A2U2ACW7_9GAMM</name>
<accession>A0A2U2ACW7</accession>
<sequence length="876" mass="97526">MQNLMFSQNVTAFSYPTKMLNLRDKLYSNTKFKSTHLLMTTYQELFNMRKISSKKLLLSLIVSAMLSPALAANSLEDYIDQTLDRYQTVSETKIAADKSAELSIEQLLTSSQTARHQTLKSNLNTIEQGAKAQNPDDLFLLGYYYYSEGENDNNPETFAKAKQYFLDAEKLGSKDASYLLGELYYYGEGVEQDYPKAAQYYQKAADQGQAEALFSLASLYMSGRGVEENQNKAVELYEAAANLNHPDSINVLAYTYENGNIGDIAPNREKALEWYQKGCEQGNASSCESQDQLTVRSEGFEDLLVQIKKEMPAVNNATDALPLVADILALNTFERLMLLNDHALTLVEGAEAQDADDTYLLGLLYETQGELNNSEADYQKAKVIFEKAAELGSKDALYNLGELYYYGNGVEQDYQKSLEYYSNPSLSDYPEALFSLAVQYDLGEGVDQSYAKSLELYQQAASLGHAPSTFNVGYMYEHGEYVEQDLREALNWYKKACDMQYQDGCYAYSIVQSYFPFDIEDDNDEALAENANDEINMMADSNADEELVADNFDETLVDNSGDNAETDAEVAETLAVESTELETQDPELVLLETQEAAEELTQNNPLTVDSSSSSISANKEGAKAETPALQSFFNEIMGSVAPEPTLTLDSTSILAADPAQAKAFLIEEMPQILENIKTDTTGENLFLSGYLFLLEAYDTEDVDTLNQAIKLFEIASEAGNNDATFYLGKIYFDTAESDSDMIKARYYFEKLRNSDHAEALFYLASIYDLGLGVPQSYEQSFALYQKAAGLGYAPAAYNVGFMYENGESVDIDLIEASNWYNEACILGDSDGCDKVSELASAIEAENQKIDEVTQKIEGGIKNLFKEIINNIQTDEK</sequence>
<dbReference type="Proteomes" id="UP000245020">
    <property type="component" value="Unassembled WGS sequence"/>
</dbReference>
<organism evidence="1 2">
    <name type="scientific">Ignatzschineria ureiclastica</name>
    <dbReference type="NCBI Taxonomy" id="472582"/>
    <lineage>
        <taxon>Bacteria</taxon>
        <taxon>Pseudomonadati</taxon>
        <taxon>Pseudomonadota</taxon>
        <taxon>Gammaproteobacteria</taxon>
        <taxon>Cardiobacteriales</taxon>
        <taxon>Ignatzschineriaceae</taxon>
        <taxon>Ignatzschineria</taxon>
    </lineage>
</organism>
<proteinExistence type="predicted"/>
<dbReference type="SMART" id="SM00671">
    <property type="entry name" value="SEL1"/>
    <property type="match status" value="11"/>
</dbReference>
<comment type="caution">
    <text evidence="1">The sequence shown here is derived from an EMBL/GenBank/DDBJ whole genome shotgun (WGS) entry which is preliminary data.</text>
</comment>
<dbReference type="PANTHER" id="PTHR43628">
    <property type="entry name" value="ACTIVATOR OF C KINASE PROTEIN 1-RELATED"/>
    <property type="match status" value="1"/>
</dbReference>
<evidence type="ECO:0000313" key="1">
    <source>
        <dbReference type="EMBL" id="PWD80493.1"/>
    </source>
</evidence>
<dbReference type="OrthoDB" id="6114904at2"/>
<dbReference type="InterPro" id="IPR011990">
    <property type="entry name" value="TPR-like_helical_dom_sf"/>
</dbReference>
<dbReference type="SUPFAM" id="SSF81901">
    <property type="entry name" value="HCP-like"/>
    <property type="match status" value="3"/>
</dbReference>
<dbReference type="Pfam" id="PF08238">
    <property type="entry name" value="Sel1"/>
    <property type="match status" value="11"/>
</dbReference>